<keyword evidence="4" id="KW-1185">Reference proteome</keyword>
<dbReference type="InterPro" id="IPR000101">
    <property type="entry name" value="GGT_peptidase"/>
</dbReference>
<feature type="binding site" evidence="1">
    <location>
        <position position="122"/>
    </location>
    <ligand>
        <name>L-glutamate</name>
        <dbReference type="ChEBI" id="CHEBI:29985"/>
    </ligand>
</feature>
<dbReference type="Proteomes" id="UP000015105">
    <property type="component" value="Chromosome 2D"/>
</dbReference>
<feature type="signal peptide" evidence="2">
    <location>
        <begin position="1"/>
        <end position="44"/>
    </location>
</feature>
<dbReference type="Gramene" id="AET2Gv20730500.10">
    <property type="protein sequence ID" value="AET2Gv20730500.10"/>
    <property type="gene ID" value="AET2Gv20730500"/>
</dbReference>
<reference evidence="3" key="4">
    <citation type="submission" date="2019-03" db="UniProtKB">
        <authorList>
            <consortium name="EnsemblPlants"/>
        </authorList>
    </citation>
    <scope>IDENTIFICATION</scope>
</reference>
<evidence type="ECO:0000313" key="4">
    <source>
        <dbReference type="Proteomes" id="UP000015105"/>
    </source>
</evidence>
<proteinExistence type="predicted"/>
<feature type="chain" id="PRO_5019023211" description="Gamma-glutamyltranspeptidase 1" evidence="2">
    <location>
        <begin position="45"/>
        <end position="141"/>
    </location>
</feature>
<reference evidence="3" key="3">
    <citation type="journal article" date="2017" name="Nature">
        <title>Genome sequence of the progenitor of the wheat D genome Aegilops tauschii.</title>
        <authorList>
            <person name="Luo M.C."/>
            <person name="Gu Y.Q."/>
            <person name="Puiu D."/>
            <person name="Wang H."/>
            <person name="Twardziok S.O."/>
            <person name="Deal K.R."/>
            <person name="Huo N."/>
            <person name="Zhu T."/>
            <person name="Wang L."/>
            <person name="Wang Y."/>
            <person name="McGuire P.E."/>
            <person name="Liu S."/>
            <person name="Long H."/>
            <person name="Ramasamy R.K."/>
            <person name="Rodriguez J.C."/>
            <person name="Van S.L."/>
            <person name="Yuan L."/>
            <person name="Wang Z."/>
            <person name="Xia Z."/>
            <person name="Xiao L."/>
            <person name="Anderson O.D."/>
            <person name="Ouyang S."/>
            <person name="Liang Y."/>
            <person name="Zimin A.V."/>
            <person name="Pertea G."/>
            <person name="Qi P."/>
            <person name="Bennetzen J.L."/>
            <person name="Dai X."/>
            <person name="Dawson M.W."/>
            <person name="Muller H.G."/>
            <person name="Kugler K."/>
            <person name="Rivarola-Duarte L."/>
            <person name="Spannagl M."/>
            <person name="Mayer K.F.X."/>
            <person name="Lu F.H."/>
            <person name="Bevan M.W."/>
            <person name="Leroy P."/>
            <person name="Li P."/>
            <person name="You F.M."/>
            <person name="Sun Q."/>
            <person name="Liu Z."/>
            <person name="Lyons E."/>
            <person name="Wicker T."/>
            <person name="Salzberg S.L."/>
            <person name="Devos K.M."/>
            <person name="Dvorak J."/>
        </authorList>
    </citation>
    <scope>NUCLEOTIDE SEQUENCE [LARGE SCALE GENOMIC DNA]</scope>
    <source>
        <strain evidence="3">cv. AL8/78</strain>
    </source>
</reference>
<organism evidence="3 4">
    <name type="scientific">Aegilops tauschii subsp. strangulata</name>
    <name type="common">Goatgrass</name>
    <dbReference type="NCBI Taxonomy" id="200361"/>
    <lineage>
        <taxon>Eukaryota</taxon>
        <taxon>Viridiplantae</taxon>
        <taxon>Streptophyta</taxon>
        <taxon>Embryophyta</taxon>
        <taxon>Tracheophyta</taxon>
        <taxon>Spermatophyta</taxon>
        <taxon>Magnoliopsida</taxon>
        <taxon>Liliopsida</taxon>
        <taxon>Poales</taxon>
        <taxon>Poaceae</taxon>
        <taxon>BOP clade</taxon>
        <taxon>Pooideae</taxon>
        <taxon>Triticodae</taxon>
        <taxon>Triticeae</taxon>
        <taxon>Triticinae</taxon>
        <taxon>Aegilops</taxon>
    </lineage>
</organism>
<reference evidence="4" key="1">
    <citation type="journal article" date="2014" name="Science">
        <title>Ancient hybridizations among the ancestral genomes of bread wheat.</title>
        <authorList>
            <consortium name="International Wheat Genome Sequencing Consortium,"/>
            <person name="Marcussen T."/>
            <person name="Sandve S.R."/>
            <person name="Heier L."/>
            <person name="Spannagl M."/>
            <person name="Pfeifer M."/>
            <person name="Jakobsen K.S."/>
            <person name="Wulff B.B."/>
            <person name="Steuernagel B."/>
            <person name="Mayer K.F."/>
            <person name="Olsen O.A."/>
        </authorList>
    </citation>
    <scope>NUCLEOTIDE SEQUENCE [LARGE SCALE GENOMIC DNA]</scope>
    <source>
        <strain evidence="4">cv. AL8/78</strain>
    </source>
</reference>
<keyword evidence="2" id="KW-0732">Signal</keyword>
<dbReference type="GO" id="GO:0005886">
    <property type="term" value="C:plasma membrane"/>
    <property type="evidence" value="ECO:0007669"/>
    <property type="project" value="TreeGrafter"/>
</dbReference>
<evidence type="ECO:0008006" key="5">
    <source>
        <dbReference type="Google" id="ProtNLM"/>
    </source>
</evidence>
<dbReference type="AlphaFoldDB" id="A0A453C472"/>
<sequence length="141" mass="14722">RRSDSSTRSFRVFCSLPRLQMAPGRLRWSAAALVLLFLAAGAAAEAARREAVTSPHGAVAADDERCSRIGRDALRCGGTAVDAAVATSLCLGVVSPASSGIGGGAFMLVRLTDGTAVVYDSRETAPLAATKVRDWKSRLFP</sequence>
<dbReference type="GO" id="GO:0036374">
    <property type="term" value="F:glutathione hydrolase activity"/>
    <property type="evidence" value="ECO:0007669"/>
    <property type="project" value="InterPro"/>
</dbReference>
<dbReference type="PANTHER" id="PTHR11686:SF34">
    <property type="entry name" value="GLUTATHIONE HYDROLASE 1-RELATED"/>
    <property type="match status" value="1"/>
</dbReference>
<dbReference type="EnsemblPlants" id="AET2Gv20730500.10">
    <property type="protein sequence ID" value="AET2Gv20730500.10"/>
    <property type="gene ID" value="AET2Gv20730500"/>
</dbReference>
<name>A0A453C472_AEGTS</name>
<dbReference type="PANTHER" id="PTHR11686">
    <property type="entry name" value="GAMMA GLUTAMYL TRANSPEPTIDASE"/>
    <property type="match status" value="1"/>
</dbReference>
<dbReference type="SUPFAM" id="SSF56235">
    <property type="entry name" value="N-terminal nucleophile aminohydrolases (Ntn hydrolases)"/>
    <property type="match status" value="1"/>
</dbReference>
<evidence type="ECO:0000256" key="1">
    <source>
        <dbReference type="PIRSR" id="PIRSR600101-2"/>
    </source>
</evidence>
<accession>A0A453C472</accession>
<dbReference type="InterPro" id="IPR029055">
    <property type="entry name" value="Ntn_hydrolases_N"/>
</dbReference>
<dbReference type="Pfam" id="PF01019">
    <property type="entry name" value="G_glu_transpept"/>
    <property type="match status" value="1"/>
</dbReference>
<dbReference type="GO" id="GO:0006751">
    <property type="term" value="P:glutathione catabolic process"/>
    <property type="evidence" value="ECO:0007669"/>
    <property type="project" value="InterPro"/>
</dbReference>
<reference evidence="4" key="2">
    <citation type="journal article" date="2017" name="Nat. Plants">
        <title>The Aegilops tauschii genome reveals multiple impacts of transposons.</title>
        <authorList>
            <person name="Zhao G."/>
            <person name="Zou C."/>
            <person name="Li K."/>
            <person name="Wang K."/>
            <person name="Li T."/>
            <person name="Gao L."/>
            <person name="Zhang X."/>
            <person name="Wang H."/>
            <person name="Yang Z."/>
            <person name="Liu X."/>
            <person name="Jiang W."/>
            <person name="Mao L."/>
            <person name="Kong X."/>
            <person name="Jiao Y."/>
            <person name="Jia J."/>
        </authorList>
    </citation>
    <scope>NUCLEOTIDE SEQUENCE [LARGE SCALE GENOMIC DNA]</scope>
    <source>
        <strain evidence="4">cv. AL8/78</strain>
    </source>
</reference>
<evidence type="ECO:0000256" key="2">
    <source>
        <dbReference type="SAM" id="SignalP"/>
    </source>
</evidence>
<protein>
    <recommendedName>
        <fullName evidence="5">Gamma-glutamyltranspeptidase 1</fullName>
    </recommendedName>
</protein>
<evidence type="ECO:0000313" key="3">
    <source>
        <dbReference type="EnsemblPlants" id="AET2Gv20730500.10"/>
    </source>
</evidence>
<reference evidence="3" key="5">
    <citation type="journal article" date="2021" name="G3 (Bethesda)">
        <title>Aegilops tauschii genome assembly Aet v5.0 features greater sequence contiguity and improved annotation.</title>
        <authorList>
            <person name="Wang L."/>
            <person name="Zhu T."/>
            <person name="Rodriguez J.C."/>
            <person name="Deal K.R."/>
            <person name="Dubcovsky J."/>
            <person name="McGuire P.E."/>
            <person name="Lux T."/>
            <person name="Spannagl M."/>
            <person name="Mayer K.F.X."/>
            <person name="Baldrich P."/>
            <person name="Meyers B.C."/>
            <person name="Huo N."/>
            <person name="Gu Y.Q."/>
            <person name="Zhou H."/>
            <person name="Devos K.M."/>
            <person name="Bennetzen J.L."/>
            <person name="Unver T."/>
            <person name="Budak H."/>
            <person name="Gulick P.J."/>
            <person name="Galiba G."/>
            <person name="Kalapos B."/>
            <person name="Nelson D.R."/>
            <person name="Li P."/>
            <person name="You F.M."/>
            <person name="Luo M.C."/>
            <person name="Dvorak J."/>
        </authorList>
    </citation>
    <scope>NUCLEOTIDE SEQUENCE [LARGE SCALE GENOMIC DNA]</scope>
    <source>
        <strain evidence="3">cv. AL8/78</strain>
    </source>
</reference>